<comment type="caution">
    <text evidence="1">The sequence shown here is derived from an EMBL/GenBank/DDBJ whole genome shotgun (WGS) entry which is preliminary data.</text>
</comment>
<sequence length="101" mass="11933">MGTRVELQSKLEELLGSKEVYYNRPEDRLMEYPAIVYSKIKPRTAHAGNSIYKIDSQYELTVISNRPDNPVLDKLIQFPYCAMDRLYKADNLYHNTFTLYY</sequence>
<proteinExistence type="predicted"/>
<name>A0A414P810_9FIRM</name>
<accession>A0A414P810</accession>
<protein>
    <submittedName>
        <fullName evidence="1">Uncharacterized protein</fullName>
    </submittedName>
</protein>
<reference evidence="1 2" key="1">
    <citation type="submission" date="2018-08" db="EMBL/GenBank/DDBJ databases">
        <title>A genome reference for cultivated species of the human gut microbiota.</title>
        <authorList>
            <person name="Zou Y."/>
            <person name="Xue W."/>
            <person name="Luo G."/>
        </authorList>
    </citation>
    <scope>NUCLEOTIDE SEQUENCE [LARGE SCALE GENOMIC DNA]</scope>
    <source>
        <strain evidence="1 2">AM25-1LB</strain>
    </source>
</reference>
<evidence type="ECO:0000313" key="1">
    <source>
        <dbReference type="EMBL" id="RHF62371.1"/>
    </source>
</evidence>
<evidence type="ECO:0000313" key="2">
    <source>
        <dbReference type="Proteomes" id="UP000284902"/>
    </source>
</evidence>
<dbReference type="EMBL" id="QRHG01000006">
    <property type="protein sequence ID" value="RHF62371.1"/>
    <property type="molecule type" value="Genomic_DNA"/>
</dbReference>
<gene>
    <name evidence="1" type="ORF">DW672_03780</name>
</gene>
<organism evidence="1 2">
    <name type="scientific">[Ruminococcus] lactaris</name>
    <dbReference type="NCBI Taxonomy" id="46228"/>
    <lineage>
        <taxon>Bacteria</taxon>
        <taxon>Bacillati</taxon>
        <taxon>Bacillota</taxon>
        <taxon>Clostridia</taxon>
        <taxon>Lachnospirales</taxon>
        <taxon>Lachnospiraceae</taxon>
        <taxon>Mediterraneibacter</taxon>
    </lineage>
</organism>
<dbReference type="Proteomes" id="UP000284902">
    <property type="component" value="Unassembled WGS sequence"/>
</dbReference>
<dbReference type="RefSeq" id="WP_118212621.1">
    <property type="nucleotide sequence ID" value="NZ_JAQEAN010000008.1"/>
</dbReference>
<dbReference type="AlphaFoldDB" id="A0A414P810"/>